<name>A0A096PEU2_9HYPO</name>
<evidence type="ECO:0000256" key="3">
    <source>
        <dbReference type="ARBA" id="ARBA00022796"/>
    </source>
</evidence>
<dbReference type="InterPro" id="IPR036163">
    <property type="entry name" value="HMA_dom_sf"/>
</dbReference>
<dbReference type="PANTHER" id="PTHR46365:SF1">
    <property type="entry name" value="COPPER TRANSPORT PROTEIN ATOX1"/>
    <property type="match status" value="1"/>
</dbReference>
<dbReference type="AlphaFoldDB" id="A0A096PEU2"/>
<evidence type="ECO:0000259" key="8">
    <source>
        <dbReference type="PROSITE" id="PS50846"/>
    </source>
</evidence>
<keyword evidence="3" id="KW-0187">Copper transport</keyword>
<dbReference type="EMBL" id="CBMG010000960">
    <property type="protein sequence ID" value="CEG03459.1"/>
    <property type="molecule type" value="Genomic_DNA"/>
</dbReference>
<dbReference type="CDD" id="cd00371">
    <property type="entry name" value="HMA"/>
    <property type="match status" value="1"/>
</dbReference>
<dbReference type="PANTHER" id="PTHR46365">
    <property type="entry name" value="COPPER TRANSPORT PROTEIN ATOX1"/>
    <property type="match status" value="1"/>
</dbReference>
<evidence type="ECO:0000313" key="9">
    <source>
        <dbReference type="EMBL" id="CEG03459.1"/>
    </source>
</evidence>
<gene>
    <name evidence="9" type="ORF">BN851_0053300</name>
</gene>
<reference evidence="9" key="1">
    <citation type="submission" date="2013-05" db="EMBL/GenBank/DDBJ databases">
        <title>Draft genome sequences of six wheat associated Fusarium spp. isolates.</title>
        <authorList>
            <person name="Moolhuijzen P.M."/>
            <person name="Manners J.M."/>
            <person name="Wilcox S."/>
            <person name="Bellgard M.I."/>
            <person name="Gardiner D.M."/>
        </authorList>
    </citation>
    <scope>NUCLEOTIDE SEQUENCE</scope>
    <source>
        <strain evidence="9">CS5907</strain>
        <strain evidence="9">CS5907</strain>
    </source>
</reference>
<dbReference type="GO" id="GO:0016531">
    <property type="term" value="F:copper chaperone activity"/>
    <property type="evidence" value="ECO:0007669"/>
    <property type="project" value="TreeGrafter"/>
</dbReference>
<dbReference type="SUPFAM" id="SSF55008">
    <property type="entry name" value="HMA, heavy metal-associated domain"/>
    <property type="match status" value="1"/>
</dbReference>
<evidence type="ECO:0000256" key="2">
    <source>
        <dbReference type="ARBA" id="ARBA00022723"/>
    </source>
</evidence>
<dbReference type="InterPro" id="IPR051881">
    <property type="entry name" value="Copper_transport_ATOX1-like"/>
</dbReference>
<dbReference type="PROSITE" id="PS50846">
    <property type="entry name" value="HMA_2"/>
    <property type="match status" value="1"/>
</dbReference>
<sequence>MADTHTYEFNISMSCGGCSGAIDRVLKKLDGKTTPPSEPLDRLLTTSSPLGVESYDVSLENQTAKVVTALPYDTVLQKIAKTGKKVNSGKADGVEQSVEVAV</sequence>
<organism evidence="9">
    <name type="scientific">Fusarium acuminatum CS5907</name>
    <dbReference type="NCBI Taxonomy" id="1318461"/>
    <lineage>
        <taxon>Eukaryota</taxon>
        <taxon>Fungi</taxon>
        <taxon>Dikarya</taxon>
        <taxon>Ascomycota</taxon>
        <taxon>Pezizomycotina</taxon>
        <taxon>Sordariomycetes</taxon>
        <taxon>Hypocreomycetidae</taxon>
        <taxon>Hypocreales</taxon>
        <taxon>Nectriaceae</taxon>
        <taxon>Fusarium</taxon>
        <taxon>Fusarium tricinctum species complex</taxon>
    </lineage>
</organism>
<keyword evidence="2" id="KW-0479">Metal-binding</keyword>
<dbReference type="GO" id="GO:0005829">
    <property type="term" value="C:cytosol"/>
    <property type="evidence" value="ECO:0007669"/>
    <property type="project" value="TreeGrafter"/>
</dbReference>
<dbReference type="GO" id="GO:0006825">
    <property type="term" value="P:copper ion transport"/>
    <property type="evidence" value="ECO:0007669"/>
    <property type="project" value="UniProtKB-KW"/>
</dbReference>
<evidence type="ECO:0000256" key="5">
    <source>
        <dbReference type="ARBA" id="ARBA00023065"/>
    </source>
</evidence>
<evidence type="ECO:0000256" key="7">
    <source>
        <dbReference type="ARBA" id="ARBA00038171"/>
    </source>
</evidence>
<accession>A0A096PEU2</accession>
<protein>
    <submittedName>
        <fullName evidence="9">WGS project CBMG000000000 data, contig CS5907-c000962</fullName>
    </submittedName>
</protein>
<dbReference type="GO" id="GO:0046872">
    <property type="term" value="F:metal ion binding"/>
    <property type="evidence" value="ECO:0007669"/>
    <property type="project" value="UniProtKB-KW"/>
</dbReference>
<feature type="domain" description="HMA" evidence="8">
    <location>
        <begin position="4"/>
        <end position="87"/>
    </location>
</feature>
<keyword evidence="4" id="KW-0186">Copper</keyword>
<dbReference type="Gene3D" id="3.30.70.100">
    <property type="match status" value="1"/>
</dbReference>
<proteinExistence type="inferred from homology"/>
<keyword evidence="5" id="KW-0406">Ion transport</keyword>
<evidence type="ECO:0000256" key="6">
    <source>
        <dbReference type="ARBA" id="ARBA00023186"/>
    </source>
</evidence>
<comment type="similarity">
    <text evidence="7">Belongs to the ATX1 family.</text>
</comment>
<dbReference type="InterPro" id="IPR006121">
    <property type="entry name" value="HMA_dom"/>
</dbReference>
<evidence type="ECO:0000256" key="1">
    <source>
        <dbReference type="ARBA" id="ARBA00022448"/>
    </source>
</evidence>
<comment type="caution">
    <text evidence="9">The sequence shown here is derived from an EMBL/GenBank/DDBJ whole genome shotgun (WGS) entry which is preliminary data.</text>
</comment>
<keyword evidence="6" id="KW-0143">Chaperone</keyword>
<evidence type="ECO:0000256" key="4">
    <source>
        <dbReference type="ARBA" id="ARBA00023008"/>
    </source>
</evidence>
<keyword evidence="1" id="KW-0813">Transport</keyword>